<dbReference type="InterPro" id="IPR014719">
    <property type="entry name" value="Ribosomal_bL12_C/ClpS-like"/>
</dbReference>
<dbReference type="Pfam" id="PF00542">
    <property type="entry name" value="Ribosomal_L12"/>
    <property type="match status" value="1"/>
</dbReference>
<dbReference type="Gene3D" id="3.30.1390.10">
    <property type="match status" value="1"/>
</dbReference>
<protein>
    <recommendedName>
        <fullName evidence="1">Large ribosomal subunit protein bL12 C-terminal domain-containing protein</fullName>
    </recommendedName>
</protein>
<reference evidence="2 3" key="1">
    <citation type="journal article" date="2019" name="Int. J. Syst. Evol. Microbiol.">
        <title>The Global Catalogue of Microorganisms (GCM) 10K type strain sequencing project: providing services to taxonomists for standard genome sequencing and annotation.</title>
        <authorList>
            <consortium name="The Broad Institute Genomics Platform"/>
            <consortium name="The Broad Institute Genome Sequencing Center for Infectious Disease"/>
            <person name="Wu L."/>
            <person name="Ma J."/>
        </authorList>
    </citation>
    <scope>NUCLEOTIDE SEQUENCE [LARGE SCALE GENOMIC DNA]</scope>
    <source>
        <strain evidence="2 3">JCM 13002</strain>
    </source>
</reference>
<dbReference type="RefSeq" id="WP_344627229.1">
    <property type="nucleotide sequence ID" value="NZ_BAAALD010000093.1"/>
</dbReference>
<proteinExistence type="predicted"/>
<comment type="caution">
    <text evidence="2">The sequence shown here is derived from an EMBL/GenBank/DDBJ whole genome shotgun (WGS) entry which is preliminary data.</text>
</comment>
<name>A0ABN1U5I2_9ACTN</name>
<dbReference type="InterPro" id="IPR013823">
    <property type="entry name" value="Ribosomal_bL12_C"/>
</dbReference>
<sequence>MEDPDFAVHLTGVGERGIEVVKAVRAVTGASPWRSRQLVDGAPVGLVAEAALERAVAAAARLRAAGAGAEIRCGWCRRTLPADGAPVDPGPCASVYRPTAHCRANALTVCDCDWCAEHGPTSLTRPRAGGTL</sequence>
<gene>
    <name evidence="2" type="ORF">GCM10009663_64370</name>
</gene>
<evidence type="ECO:0000259" key="1">
    <source>
        <dbReference type="Pfam" id="PF00542"/>
    </source>
</evidence>
<dbReference type="Proteomes" id="UP001499987">
    <property type="component" value="Unassembled WGS sequence"/>
</dbReference>
<evidence type="ECO:0000313" key="3">
    <source>
        <dbReference type="Proteomes" id="UP001499987"/>
    </source>
</evidence>
<organism evidence="2 3">
    <name type="scientific">Kitasatospora arboriphila</name>
    <dbReference type="NCBI Taxonomy" id="258052"/>
    <lineage>
        <taxon>Bacteria</taxon>
        <taxon>Bacillati</taxon>
        <taxon>Actinomycetota</taxon>
        <taxon>Actinomycetes</taxon>
        <taxon>Kitasatosporales</taxon>
        <taxon>Streptomycetaceae</taxon>
        <taxon>Kitasatospora</taxon>
    </lineage>
</organism>
<keyword evidence="3" id="KW-1185">Reference proteome</keyword>
<dbReference type="EMBL" id="BAAALD010000093">
    <property type="protein sequence ID" value="GAA1114909.1"/>
    <property type="molecule type" value="Genomic_DNA"/>
</dbReference>
<evidence type="ECO:0000313" key="2">
    <source>
        <dbReference type="EMBL" id="GAA1114909.1"/>
    </source>
</evidence>
<dbReference type="SUPFAM" id="SSF54736">
    <property type="entry name" value="ClpS-like"/>
    <property type="match status" value="1"/>
</dbReference>
<accession>A0ABN1U5I2</accession>
<feature type="domain" description="Large ribosomal subunit protein bL12 C-terminal" evidence="1">
    <location>
        <begin position="6"/>
        <end position="71"/>
    </location>
</feature>